<evidence type="ECO:0000313" key="4">
    <source>
        <dbReference type="Proteomes" id="UP000037751"/>
    </source>
</evidence>
<dbReference type="GeneID" id="28730264"/>
<comment type="caution">
    <text evidence="3">The sequence shown here is derived from an EMBL/GenBank/DDBJ whole genome shotgun (WGS) entry which is preliminary data.</text>
</comment>
<sequence length="484" mass="53897">MNLPGVWAVVRAMARPGVIVPHIQVNSLRQLDWRKVYNNGVRYIVYDKDNCLTRPYVDQLATPLQETWDECKAVFGDDNILIVSNSAGSSKDPDALAAENVSSNLGVPVLCHPVKKPGKACAKQVVDYIATLALHSADPTLPPHILVIGDRITTDMAFADQIQRQLTSTYPHMTATCTSILTRELWGAESFGTRMMRAMEYSILRRLTRLGIPSGGGWSDRTPSALTLEAWERTSPASVPAQMAAMPELPARRTIIARILSHRWIAPWVAKAQRIWHAIVRETFASVQHIRELTWSVFTAAPTRQWKSTWRRPSPLPRPGSSWTRRMSTCAVRREPMSHEKPVPRRSAPAEPGHTPATSSPVWFGIPRIRWVLALVTLMILPLGFWGGMKLSEWVDRRRAGNLTHEGEGSTSLATQPPFSPAPAPAIAPVPDEVDAAPTRAQIQKKLSSLELEHFHLRRERDAIREKLARLDERQASSGTAPPS</sequence>
<feature type="compositionally biased region" description="Pro residues" evidence="1">
    <location>
        <begin position="418"/>
        <end position="428"/>
    </location>
</feature>
<protein>
    <recommendedName>
        <fullName evidence="5">Mitochondrial PGP phosphatase</fullName>
    </recommendedName>
</protein>
<dbReference type="InterPro" id="IPR027706">
    <property type="entry name" value="PGP_Pase"/>
</dbReference>
<gene>
    <name evidence="3" type="ORF">Malapachy_3929</name>
</gene>
<dbReference type="AlphaFoldDB" id="A0A0M8MTE6"/>
<dbReference type="VEuPathDB" id="FungiDB:Malapachy_3929"/>
<keyword evidence="2" id="KW-1133">Transmembrane helix</keyword>
<dbReference type="RefSeq" id="XP_017991616.1">
    <property type="nucleotide sequence ID" value="XM_018138388.1"/>
</dbReference>
<accession>A0A0M8MTE6</accession>
<keyword evidence="4" id="KW-1185">Reference proteome</keyword>
<evidence type="ECO:0000256" key="2">
    <source>
        <dbReference type="SAM" id="Phobius"/>
    </source>
</evidence>
<evidence type="ECO:0000313" key="3">
    <source>
        <dbReference type="EMBL" id="KOS13984.1"/>
    </source>
</evidence>
<dbReference type="Pfam" id="PF09419">
    <property type="entry name" value="PGP_phosphatase"/>
    <property type="match status" value="1"/>
</dbReference>
<proteinExistence type="predicted"/>
<dbReference type="Proteomes" id="UP000037751">
    <property type="component" value="Unassembled WGS sequence"/>
</dbReference>
<feature type="region of interest" description="Disordered" evidence="1">
    <location>
        <begin position="332"/>
        <end position="358"/>
    </location>
</feature>
<name>A0A0M8MTE6_9BASI</name>
<dbReference type="STRING" id="77020.A0A0M8MTE6"/>
<keyword evidence="2" id="KW-0812">Transmembrane</keyword>
<keyword evidence="2" id="KW-0472">Membrane</keyword>
<dbReference type="OrthoDB" id="198652at2759"/>
<feature type="compositionally biased region" description="Basic and acidic residues" evidence="1">
    <location>
        <begin position="332"/>
        <end position="343"/>
    </location>
</feature>
<feature type="transmembrane region" description="Helical" evidence="2">
    <location>
        <begin position="369"/>
        <end position="389"/>
    </location>
</feature>
<evidence type="ECO:0008006" key="5">
    <source>
        <dbReference type="Google" id="ProtNLM"/>
    </source>
</evidence>
<evidence type="ECO:0000256" key="1">
    <source>
        <dbReference type="SAM" id="MobiDB-lite"/>
    </source>
</evidence>
<dbReference type="EMBL" id="LGAV01000004">
    <property type="protein sequence ID" value="KOS13984.1"/>
    <property type="molecule type" value="Genomic_DNA"/>
</dbReference>
<feature type="region of interest" description="Disordered" evidence="1">
    <location>
        <begin position="403"/>
        <end position="437"/>
    </location>
</feature>
<organism evidence="3 4">
    <name type="scientific">Malassezia pachydermatis</name>
    <dbReference type="NCBI Taxonomy" id="77020"/>
    <lineage>
        <taxon>Eukaryota</taxon>
        <taxon>Fungi</taxon>
        <taxon>Dikarya</taxon>
        <taxon>Basidiomycota</taxon>
        <taxon>Ustilaginomycotina</taxon>
        <taxon>Malasseziomycetes</taxon>
        <taxon>Malasseziales</taxon>
        <taxon>Malasseziaceae</taxon>
        <taxon>Malassezia</taxon>
    </lineage>
</organism>
<dbReference type="GO" id="GO:0008962">
    <property type="term" value="F:phosphatidylglycerophosphatase activity"/>
    <property type="evidence" value="ECO:0007669"/>
    <property type="project" value="InterPro"/>
</dbReference>
<reference evidence="3 4" key="1">
    <citation type="submission" date="2015-07" db="EMBL/GenBank/DDBJ databases">
        <title>Draft Genome Sequence of Malassezia furfur CBS1878 and Malassezia pachydermatis CBS1879.</title>
        <authorList>
            <person name="Triana S."/>
            <person name="Ohm R."/>
            <person name="Gonzalez A."/>
            <person name="DeCock H."/>
            <person name="Restrepo S."/>
            <person name="Celis A."/>
        </authorList>
    </citation>
    <scope>NUCLEOTIDE SEQUENCE [LARGE SCALE GENOMIC DNA]</scope>
    <source>
        <strain evidence="3 4">CBS 1879</strain>
    </source>
</reference>